<evidence type="ECO:0000256" key="2">
    <source>
        <dbReference type="ARBA" id="ARBA00022448"/>
    </source>
</evidence>
<evidence type="ECO:0000259" key="11">
    <source>
        <dbReference type="PROSITE" id="PS51123"/>
    </source>
</evidence>
<evidence type="ECO:0000256" key="10">
    <source>
        <dbReference type="PROSITE-ProRule" id="PRU00473"/>
    </source>
</evidence>
<dbReference type="PRINTS" id="PR01023">
    <property type="entry name" value="NAFLGMOTY"/>
</dbReference>
<dbReference type="InterPro" id="IPR036737">
    <property type="entry name" value="OmpA-like_sf"/>
</dbReference>
<dbReference type="GO" id="GO:0046930">
    <property type="term" value="C:pore complex"/>
    <property type="evidence" value="ECO:0007669"/>
    <property type="project" value="UniProtKB-KW"/>
</dbReference>
<dbReference type="PRINTS" id="PR01021">
    <property type="entry name" value="OMPADOMAIN"/>
</dbReference>
<keyword evidence="13" id="KW-1185">Reference proteome</keyword>
<keyword evidence="6" id="KW-0406">Ion transport</keyword>
<evidence type="ECO:0000256" key="7">
    <source>
        <dbReference type="ARBA" id="ARBA00023114"/>
    </source>
</evidence>
<dbReference type="Gene3D" id="2.40.160.20">
    <property type="match status" value="1"/>
</dbReference>
<dbReference type="Pfam" id="PF13505">
    <property type="entry name" value="OMP_b-brl"/>
    <property type="match status" value="1"/>
</dbReference>
<reference evidence="12 13" key="1">
    <citation type="submission" date="2018-06" db="EMBL/GenBank/DDBJ databases">
        <title>The draft genome sequence of Crocinitomix sp. SM1701.</title>
        <authorList>
            <person name="Zhang X."/>
        </authorList>
    </citation>
    <scope>NUCLEOTIDE SEQUENCE [LARGE SCALE GENOMIC DNA]</scope>
    <source>
        <strain evidence="12 13">SM1701</strain>
    </source>
</reference>
<dbReference type="Gene3D" id="3.30.1330.60">
    <property type="entry name" value="OmpA-like domain"/>
    <property type="match status" value="1"/>
</dbReference>
<keyword evidence="2" id="KW-0813">Transport</keyword>
<dbReference type="Pfam" id="PF02412">
    <property type="entry name" value="TSP_3"/>
    <property type="match status" value="2"/>
</dbReference>
<feature type="domain" description="OmpA-like" evidence="11">
    <location>
        <begin position="261"/>
        <end position="376"/>
    </location>
</feature>
<evidence type="ECO:0000256" key="4">
    <source>
        <dbReference type="ARBA" id="ARBA00022692"/>
    </source>
</evidence>
<gene>
    <name evidence="12" type="ORF">DNU06_16545</name>
</gene>
<evidence type="ECO:0000256" key="8">
    <source>
        <dbReference type="ARBA" id="ARBA00023136"/>
    </source>
</evidence>
<dbReference type="Pfam" id="PF00691">
    <property type="entry name" value="OmpA"/>
    <property type="match status" value="1"/>
</dbReference>
<dbReference type="SUPFAM" id="SSF56925">
    <property type="entry name" value="OMPA-like"/>
    <property type="match status" value="1"/>
</dbReference>
<dbReference type="InterPro" id="IPR050330">
    <property type="entry name" value="Bact_OuterMem_StrucFunc"/>
</dbReference>
<dbReference type="GO" id="GO:0006811">
    <property type="term" value="P:monoatomic ion transport"/>
    <property type="evidence" value="ECO:0007669"/>
    <property type="project" value="UniProtKB-KW"/>
</dbReference>
<protein>
    <recommendedName>
        <fullName evidence="11">OmpA-like domain-containing protein</fullName>
    </recommendedName>
</protein>
<keyword evidence="4" id="KW-0812">Transmembrane</keyword>
<dbReference type="Proteomes" id="UP000249248">
    <property type="component" value="Unassembled WGS sequence"/>
</dbReference>
<dbReference type="PANTHER" id="PTHR30329:SF21">
    <property type="entry name" value="LIPOPROTEIN YIAD-RELATED"/>
    <property type="match status" value="1"/>
</dbReference>
<evidence type="ECO:0000256" key="9">
    <source>
        <dbReference type="ARBA" id="ARBA00023237"/>
    </source>
</evidence>
<keyword evidence="7" id="KW-0626">Porin</keyword>
<dbReference type="InterPro" id="IPR027385">
    <property type="entry name" value="Beta-barrel_OMP"/>
</dbReference>
<dbReference type="InterPro" id="IPR028974">
    <property type="entry name" value="TSP_type-3_rpt"/>
</dbReference>
<organism evidence="12 13">
    <name type="scientific">Putridiphycobacter roseus</name>
    <dbReference type="NCBI Taxonomy" id="2219161"/>
    <lineage>
        <taxon>Bacteria</taxon>
        <taxon>Pseudomonadati</taxon>
        <taxon>Bacteroidota</taxon>
        <taxon>Flavobacteriia</taxon>
        <taxon>Flavobacteriales</taxon>
        <taxon>Crocinitomicaceae</taxon>
        <taxon>Putridiphycobacter</taxon>
    </lineage>
</organism>
<name>A0A2W1N8X8_9FLAO</name>
<keyword evidence="5" id="KW-0732">Signal</keyword>
<dbReference type="SUPFAM" id="SSF103088">
    <property type="entry name" value="OmpA-like"/>
    <property type="match status" value="1"/>
</dbReference>
<dbReference type="RefSeq" id="WP_111064619.1">
    <property type="nucleotide sequence ID" value="NZ_JBHUCU010000013.1"/>
</dbReference>
<dbReference type="GO" id="GO:0007155">
    <property type="term" value="P:cell adhesion"/>
    <property type="evidence" value="ECO:0007669"/>
    <property type="project" value="InterPro"/>
</dbReference>
<dbReference type="EMBL" id="QKSB01000018">
    <property type="protein sequence ID" value="PZE15705.1"/>
    <property type="molecule type" value="Genomic_DNA"/>
</dbReference>
<dbReference type="PROSITE" id="PS51123">
    <property type="entry name" value="OMPA_2"/>
    <property type="match status" value="1"/>
</dbReference>
<evidence type="ECO:0000256" key="5">
    <source>
        <dbReference type="ARBA" id="ARBA00022729"/>
    </source>
</evidence>
<dbReference type="InterPro" id="IPR011250">
    <property type="entry name" value="OMP/PagP_B-barrel"/>
</dbReference>
<evidence type="ECO:0000313" key="12">
    <source>
        <dbReference type="EMBL" id="PZE15705.1"/>
    </source>
</evidence>
<evidence type="ECO:0000256" key="3">
    <source>
        <dbReference type="ARBA" id="ARBA00022452"/>
    </source>
</evidence>
<evidence type="ECO:0000313" key="13">
    <source>
        <dbReference type="Proteomes" id="UP000249248"/>
    </source>
</evidence>
<comment type="caution">
    <text evidence="12">The sequence shown here is derived from an EMBL/GenBank/DDBJ whole genome shotgun (WGS) entry which is preliminary data.</text>
</comment>
<keyword evidence="9" id="KW-0998">Cell outer membrane</keyword>
<proteinExistence type="predicted"/>
<comment type="subcellular location">
    <subcellularLocation>
        <location evidence="1">Cell outer membrane</location>
        <topology evidence="1">Multi-pass membrane protein</topology>
    </subcellularLocation>
</comment>
<dbReference type="GO" id="GO:0005509">
    <property type="term" value="F:calcium ion binding"/>
    <property type="evidence" value="ECO:0007669"/>
    <property type="project" value="InterPro"/>
</dbReference>
<dbReference type="GO" id="GO:0009279">
    <property type="term" value="C:cell outer membrane"/>
    <property type="evidence" value="ECO:0007669"/>
    <property type="project" value="UniProtKB-SubCell"/>
</dbReference>
<dbReference type="AlphaFoldDB" id="A0A2W1N8X8"/>
<evidence type="ECO:0000256" key="1">
    <source>
        <dbReference type="ARBA" id="ARBA00004571"/>
    </source>
</evidence>
<dbReference type="CDD" id="cd07185">
    <property type="entry name" value="OmpA_C-like"/>
    <property type="match status" value="1"/>
</dbReference>
<dbReference type="InterPro" id="IPR006665">
    <property type="entry name" value="OmpA-like"/>
</dbReference>
<keyword evidence="3" id="KW-1134">Transmembrane beta strand</keyword>
<dbReference type="InterPro" id="IPR006664">
    <property type="entry name" value="OMP_bac"/>
</dbReference>
<accession>A0A2W1N8X8</accession>
<keyword evidence="8 10" id="KW-0472">Membrane</keyword>
<dbReference type="PANTHER" id="PTHR30329">
    <property type="entry name" value="STATOR ELEMENT OF FLAGELLAR MOTOR COMPLEX"/>
    <property type="match status" value="1"/>
</dbReference>
<dbReference type="InterPro" id="IPR003367">
    <property type="entry name" value="Thrombospondin_3-like_rpt"/>
</dbReference>
<evidence type="ECO:0000256" key="6">
    <source>
        <dbReference type="ARBA" id="ARBA00023065"/>
    </source>
</evidence>
<dbReference type="OrthoDB" id="9782229at2"/>
<dbReference type="SUPFAM" id="SSF103647">
    <property type="entry name" value="TSP type-3 repeat"/>
    <property type="match status" value="1"/>
</dbReference>
<sequence length="376" mass="41051">MKKILLAAGIIFSTAFTTIKAQSVNNDLSIGLQFGTIEYKGDYGSEFFGFNGVHPSIGINISKYVTPSFDLMGKLKHGMVDRNVFSNSLVDLNLAVKYKFNNGYILKEDHFFAPYLFLGIGDAVSVYTDKTTGVKEQPIAEFNLPMGVGFQFNITENWSASLETHYNYLVSDRMDGVILGKWDDSFLYNSIGFSYAFASGKDADGDGVKDKNDKCPNIAGTAGTGGCPDSDGDGVTDLDDKCPLVPGIVEENGCPKNFKQNVEIMSKARKGLFFNTGSAVIKEASFKALDGVVKVMAQNKNYKLEIDGHTDNTGDATFNKTLSQKRAEAARDYIIKKGIAAERLKATGYGDTVPAADNATEEGRSKNRRVEFNIKF</sequence>
<dbReference type="GO" id="GO:0015288">
    <property type="term" value="F:porin activity"/>
    <property type="evidence" value="ECO:0007669"/>
    <property type="project" value="UniProtKB-KW"/>
</dbReference>